<feature type="transmembrane region" description="Helical" evidence="1">
    <location>
        <begin position="34"/>
        <end position="52"/>
    </location>
</feature>
<evidence type="ECO:0000313" key="3">
    <source>
        <dbReference type="Proteomes" id="UP000077852"/>
    </source>
</evidence>
<keyword evidence="1" id="KW-0812">Transmembrane</keyword>
<organism evidence="2 3">
    <name type="scientific">Variovorax paradoxus</name>
    <dbReference type="NCBI Taxonomy" id="34073"/>
    <lineage>
        <taxon>Bacteria</taxon>
        <taxon>Pseudomonadati</taxon>
        <taxon>Pseudomonadota</taxon>
        <taxon>Betaproteobacteria</taxon>
        <taxon>Burkholderiales</taxon>
        <taxon>Comamonadaceae</taxon>
        <taxon>Variovorax</taxon>
    </lineage>
</organism>
<feature type="transmembrane region" description="Helical" evidence="1">
    <location>
        <begin position="6"/>
        <end position="22"/>
    </location>
</feature>
<reference evidence="2 3" key="1">
    <citation type="submission" date="2016-03" db="EMBL/GenBank/DDBJ databases">
        <title>Genome sequence of Variovorax paradoxus KB5.</title>
        <authorList>
            <person name="Jeong H."/>
            <person name="Hong C.E."/>
            <person name="Jo S.H."/>
            <person name="Park J.M."/>
        </authorList>
    </citation>
    <scope>NUCLEOTIDE SEQUENCE [LARGE SCALE GENOMIC DNA]</scope>
    <source>
        <strain evidence="2 3">KB5</strain>
    </source>
</reference>
<protein>
    <recommendedName>
        <fullName evidence="4">Transmembrane protein</fullName>
    </recommendedName>
</protein>
<dbReference type="EMBL" id="LVHG01000032">
    <property type="protein sequence ID" value="OAK65619.1"/>
    <property type="molecule type" value="Genomic_DNA"/>
</dbReference>
<dbReference type="Proteomes" id="UP000077852">
    <property type="component" value="Unassembled WGS sequence"/>
</dbReference>
<name>A0AA91DR12_VARPD</name>
<dbReference type="RefSeq" id="WP_081267078.1">
    <property type="nucleotide sequence ID" value="NZ_LVHG01000032.1"/>
</dbReference>
<accession>A0AA91DR12</accession>
<feature type="transmembrane region" description="Helical" evidence="1">
    <location>
        <begin position="58"/>
        <end position="77"/>
    </location>
</feature>
<dbReference type="AlphaFoldDB" id="A0AA91DR12"/>
<proteinExistence type="predicted"/>
<evidence type="ECO:0000256" key="1">
    <source>
        <dbReference type="SAM" id="Phobius"/>
    </source>
</evidence>
<keyword evidence="1" id="KW-0472">Membrane</keyword>
<gene>
    <name evidence="2" type="ORF">A3K87_11145</name>
</gene>
<sequence length="79" mass="8350">MLTVVVLWLIAIAWLVANGVFAQKPLPRYRRRRALWAWIFLGACAGALAGLASANFSLPGAIAGAVVAGFVAGKLITRD</sequence>
<evidence type="ECO:0008006" key="4">
    <source>
        <dbReference type="Google" id="ProtNLM"/>
    </source>
</evidence>
<evidence type="ECO:0000313" key="2">
    <source>
        <dbReference type="EMBL" id="OAK65619.1"/>
    </source>
</evidence>
<comment type="caution">
    <text evidence="2">The sequence shown here is derived from an EMBL/GenBank/DDBJ whole genome shotgun (WGS) entry which is preliminary data.</text>
</comment>
<keyword evidence="1" id="KW-1133">Transmembrane helix</keyword>